<dbReference type="Proteomes" id="UP000271626">
    <property type="component" value="Chromosome"/>
</dbReference>
<evidence type="ECO:0000259" key="5">
    <source>
        <dbReference type="Pfam" id="PF00501"/>
    </source>
</evidence>
<dbReference type="InterPro" id="IPR025110">
    <property type="entry name" value="AMP-bd_C"/>
</dbReference>
<sequence>MSGALSQSLPTVADLLRARADDPGAGLRAGDRTWSWAEHVTESSVRAAVLRELLPDAAGGGNGGGAAPRHVGVLADNVPEFSLLLGAAALSGAVVVGLNPTRRGDALARDVALADCAVVLTQGRHAALLDGLDLGVPVLDLDGPQWAALLGAHAGAPLPTADVTPETLLALVFTSGTSGEPKAVRATHGKFTGAGIMLAQRFGLSGDDTAYIAMPLFHSNALLAGWAVALAAGATIALAERFSASGFLGDVRRYGATYANYVGTPLSYILATEERPDDADNPLRVLYGNEGRAEDIAAFARRFGCHVQDGYGSSENGVAIARTPDTPPDALGPLPDGVAVWRPGTSTECPRAETAPDGTLLNPDEAIGELVNTAGTGGFSGYYNDPAADAARSDGGVYRTGDLAYVDEAGYVHFAGRTGDWLRVGGENLGVAPIERALLRHPAVADAAVYGLPDRIGDQVAAAVVVVPGAELTPDALAAFLRAQPDLGPRQYPRRWRVVDELPRTPSFKVLRRALIADGIDATAPLPGQ</sequence>
<dbReference type="Pfam" id="PF00501">
    <property type="entry name" value="AMP-binding"/>
    <property type="match status" value="1"/>
</dbReference>
<dbReference type="PANTHER" id="PTHR43107:SF15">
    <property type="entry name" value="FATTY ACID TRANSPORT PROTEIN 3, ISOFORM A"/>
    <property type="match status" value="1"/>
</dbReference>
<dbReference type="OrthoDB" id="9803968at2"/>
<dbReference type="GO" id="GO:0005324">
    <property type="term" value="F:long-chain fatty acid transmembrane transporter activity"/>
    <property type="evidence" value="ECO:0007669"/>
    <property type="project" value="TreeGrafter"/>
</dbReference>
<name>A0A3P8K1P7_TSUPA</name>
<dbReference type="EC" id="6.2.1.3" evidence="7"/>
<dbReference type="RefSeq" id="WP_126196120.1">
    <property type="nucleotide sequence ID" value="NZ_CP085954.1"/>
</dbReference>
<dbReference type="Pfam" id="PF13193">
    <property type="entry name" value="AMP-binding_C"/>
    <property type="match status" value="1"/>
</dbReference>
<keyword evidence="3" id="KW-0547">Nucleotide-binding</keyword>
<dbReference type="GO" id="GO:0005886">
    <property type="term" value="C:plasma membrane"/>
    <property type="evidence" value="ECO:0007669"/>
    <property type="project" value="TreeGrafter"/>
</dbReference>
<organism evidence="7 8">
    <name type="scientific">Tsukamurella paurometabola</name>
    <name type="common">Corynebacterium paurometabolum</name>
    <dbReference type="NCBI Taxonomy" id="2061"/>
    <lineage>
        <taxon>Bacteria</taxon>
        <taxon>Bacillati</taxon>
        <taxon>Actinomycetota</taxon>
        <taxon>Actinomycetes</taxon>
        <taxon>Mycobacteriales</taxon>
        <taxon>Tsukamurellaceae</taxon>
        <taxon>Tsukamurella</taxon>
    </lineage>
</organism>
<dbReference type="SUPFAM" id="SSF56801">
    <property type="entry name" value="Acetyl-CoA synthetase-like"/>
    <property type="match status" value="1"/>
</dbReference>
<evidence type="ECO:0000256" key="1">
    <source>
        <dbReference type="ARBA" id="ARBA00006432"/>
    </source>
</evidence>
<dbReference type="InterPro" id="IPR020845">
    <property type="entry name" value="AMP-binding_CS"/>
</dbReference>
<protein>
    <submittedName>
        <fullName evidence="7">Long-chain-fatty-acid--CoA ligase FadD17</fullName>
        <ecNumber evidence="7">6.2.1.3</ecNumber>
    </submittedName>
</protein>
<keyword evidence="4" id="KW-0067">ATP-binding</keyword>
<dbReference type="InterPro" id="IPR042099">
    <property type="entry name" value="ANL_N_sf"/>
</dbReference>
<dbReference type="Gene3D" id="3.40.50.12780">
    <property type="entry name" value="N-terminal domain of ligase-like"/>
    <property type="match status" value="1"/>
</dbReference>
<dbReference type="GO" id="GO:0004467">
    <property type="term" value="F:long-chain fatty acid-CoA ligase activity"/>
    <property type="evidence" value="ECO:0007669"/>
    <property type="project" value="UniProtKB-EC"/>
</dbReference>
<evidence type="ECO:0000313" key="8">
    <source>
        <dbReference type="Proteomes" id="UP000271626"/>
    </source>
</evidence>
<dbReference type="GO" id="GO:0005524">
    <property type="term" value="F:ATP binding"/>
    <property type="evidence" value="ECO:0007669"/>
    <property type="project" value="UniProtKB-KW"/>
</dbReference>
<dbReference type="InterPro" id="IPR045851">
    <property type="entry name" value="AMP-bd_C_sf"/>
</dbReference>
<accession>A0A3P8K1P7</accession>
<dbReference type="PANTHER" id="PTHR43107">
    <property type="entry name" value="LONG-CHAIN FATTY ACID TRANSPORT PROTEIN"/>
    <property type="match status" value="1"/>
</dbReference>
<evidence type="ECO:0000256" key="3">
    <source>
        <dbReference type="ARBA" id="ARBA00022741"/>
    </source>
</evidence>
<comment type="similarity">
    <text evidence="1">Belongs to the ATP-dependent AMP-binding enzyme family.</text>
</comment>
<evidence type="ECO:0000259" key="6">
    <source>
        <dbReference type="Pfam" id="PF13193"/>
    </source>
</evidence>
<keyword evidence="2 7" id="KW-0436">Ligase</keyword>
<evidence type="ECO:0000256" key="2">
    <source>
        <dbReference type="ARBA" id="ARBA00022598"/>
    </source>
</evidence>
<dbReference type="EMBL" id="LR131273">
    <property type="protein sequence ID" value="VDR38964.1"/>
    <property type="molecule type" value="Genomic_DNA"/>
</dbReference>
<reference evidence="7 8" key="1">
    <citation type="submission" date="2018-12" db="EMBL/GenBank/DDBJ databases">
        <authorList>
            <consortium name="Pathogen Informatics"/>
        </authorList>
    </citation>
    <scope>NUCLEOTIDE SEQUENCE [LARGE SCALE GENOMIC DNA]</scope>
    <source>
        <strain evidence="7 8">NCTC10741</strain>
    </source>
</reference>
<evidence type="ECO:0000256" key="4">
    <source>
        <dbReference type="ARBA" id="ARBA00022840"/>
    </source>
</evidence>
<dbReference type="PROSITE" id="PS00455">
    <property type="entry name" value="AMP_BINDING"/>
    <property type="match status" value="1"/>
</dbReference>
<feature type="domain" description="AMP-binding enzyme C-terminal" evidence="6">
    <location>
        <begin position="434"/>
        <end position="509"/>
    </location>
</feature>
<dbReference type="InterPro" id="IPR000873">
    <property type="entry name" value="AMP-dep_synth/lig_dom"/>
</dbReference>
<proteinExistence type="inferred from homology"/>
<evidence type="ECO:0000313" key="7">
    <source>
        <dbReference type="EMBL" id="VDR38964.1"/>
    </source>
</evidence>
<dbReference type="GO" id="GO:0044539">
    <property type="term" value="P:long-chain fatty acid import into cell"/>
    <property type="evidence" value="ECO:0007669"/>
    <property type="project" value="TreeGrafter"/>
</dbReference>
<dbReference type="AlphaFoldDB" id="A0A3P8K1P7"/>
<dbReference type="Gene3D" id="3.30.300.30">
    <property type="match status" value="1"/>
</dbReference>
<gene>
    <name evidence="7" type="ORF">NCTC10741_02097</name>
</gene>
<feature type="domain" description="AMP-dependent synthetase/ligase" evidence="5">
    <location>
        <begin position="69"/>
        <end position="383"/>
    </location>
</feature>